<feature type="non-terminal residue" evidence="2">
    <location>
        <position position="1"/>
    </location>
</feature>
<evidence type="ECO:0000256" key="1">
    <source>
        <dbReference type="SAM" id="MobiDB-lite"/>
    </source>
</evidence>
<feature type="compositionally biased region" description="Polar residues" evidence="1">
    <location>
        <begin position="57"/>
        <end position="88"/>
    </location>
</feature>
<evidence type="ECO:0000313" key="3">
    <source>
        <dbReference type="Proteomes" id="UP000257109"/>
    </source>
</evidence>
<protein>
    <submittedName>
        <fullName evidence="2">Uncharacterized protein</fullName>
    </submittedName>
</protein>
<feature type="region of interest" description="Disordered" evidence="1">
    <location>
        <begin position="35"/>
        <end position="88"/>
    </location>
</feature>
<sequence length="88" mass="10198">MEVVVNDVEERHEVLRNDVNQLKEQIGQILEILQNPNKNAPKQPQYPLYGLPPRYTPSANDLTDPHTTTLNPQNQTQHQNPYIENNNE</sequence>
<dbReference type="Proteomes" id="UP000257109">
    <property type="component" value="Unassembled WGS sequence"/>
</dbReference>
<evidence type="ECO:0000313" key="2">
    <source>
        <dbReference type="EMBL" id="RDY11136.1"/>
    </source>
</evidence>
<keyword evidence="3" id="KW-1185">Reference proteome</keyword>
<organism evidence="2 3">
    <name type="scientific">Mucuna pruriens</name>
    <name type="common">Velvet bean</name>
    <name type="synonym">Dolichos pruriens</name>
    <dbReference type="NCBI Taxonomy" id="157652"/>
    <lineage>
        <taxon>Eukaryota</taxon>
        <taxon>Viridiplantae</taxon>
        <taxon>Streptophyta</taxon>
        <taxon>Embryophyta</taxon>
        <taxon>Tracheophyta</taxon>
        <taxon>Spermatophyta</taxon>
        <taxon>Magnoliopsida</taxon>
        <taxon>eudicotyledons</taxon>
        <taxon>Gunneridae</taxon>
        <taxon>Pentapetalae</taxon>
        <taxon>rosids</taxon>
        <taxon>fabids</taxon>
        <taxon>Fabales</taxon>
        <taxon>Fabaceae</taxon>
        <taxon>Papilionoideae</taxon>
        <taxon>50 kb inversion clade</taxon>
        <taxon>NPAAA clade</taxon>
        <taxon>indigoferoid/millettioid clade</taxon>
        <taxon>Phaseoleae</taxon>
        <taxon>Mucuna</taxon>
    </lineage>
</organism>
<dbReference type="AlphaFoldDB" id="A0A371I7X1"/>
<gene>
    <name evidence="2" type="ORF">CR513_04249</name>
</gene>
<dbReference type="EMBL" id="QJKJ01000703">
    <property type="protein sequence ID" value="RDY11136.1"/>
    <property type="molecule type" value="Genomic_DNA"/>
</dbReference>
<accession>A0A371I7X1</accession>
<name>A0A371I7X1_MUCPR</name>
<proteinExistence type="predicted"/>
<comment type="caution">
    <text evidence="2">The sequence shown here is derived from an EMBL/GenBank/DDBJ whole genome shotgun (WGS) entry which is preliminary data.</text>
</comment>
<reference evidence="2" key="1">
    <citation type="submission" date="2018-05" db="EMBL/GenBank/DDBJ databases">
        <title>Draft genome of Mucuna pruriens seed.</title>
        <authorList>
            <person name="Nnadi N.E."/>
            <person name="Vos R."/>
            <person name="Hasami M.H."/>
            <person name="Devisetty U.K."/>
            <person name="Aguiy J.C."/>
        </authorList>
    </citation>
    <scope>NUCLEOTIDE SEQUENCE [LARGE SCALE GENOMIC DNA]</scope>
    <source>
        <strain evidence="2">JCA_2017</strain>
    </source>
</reference>